<dbReference type="Proteomes" id="UP000717696">
    <property type="component" value="Unassembled WGS sequence"/>
</dbReference>
<reference evidence="2" key="1">
    <citation type="journal article" date="2021" name="Nat. Commun.">
        <title>Genetic determinants of endophytism in the Arabidopsis root mycobiome.</title>
        <authorList>
            <person name="Mesny F."/>
            <person name="Miyauchi S."/>
            <person name="Thiergart T."/>
            <person name="Pickel B."/>
            <person name="Atanasova L."/>
            <person name="Karlsson M."/>
            <person name="Huettel B."/>
            <person name="Barry K.W."/>
            <person name="Haridas S."/>
            <person name="Chen C."/>
            <person name="Bauer D."/>
            <person name="Andreopoulos W."/>
            <person name="Pangilinan J."/>
            <person name="LaButti K."/>
            <person name="Riley R."/>
            <person name="Lipzen A."/>
            <person name="Clum A."/>
            <person name="Drula E."/>
            <person name="Henrissat B."/>
            <person name="Kohler A."/>
            <person name="Grigoriev I.V."/>
            <person name="Martin F.M."/>
            <person name="Hacquard S."/>
        </authorList>
    </citation>
    <scope>NUCLEOTIDE SEQUENCE</scope>
    <source>
        <strain evidence="2">MPI-CAGE-AT-0021</strain>
    </source>
</reference>
<organism evidence="2 3">
    <name type="scientific">Dactylonectria estremocensis</name>
    <dbReference type="NCBI Taxonomy" id="1079267"/>
    <lineage>
        <taxon>Eukaryota</taxon>
        <taxon>Fungi</taxon>
        <taxon>Dikarya</taxon>
        <taxon>Ascomycota</taxon>
        <taxon>Pezizomycotina</taxon>
        <taxon>Sordariomycetes</taxon>
        <taxon>Hypocreomycetidae</taxon>
        <taxon>Hypocreales</taxon>
        <taxon>Nectriaceae</taxon>
        <taxon>Dactylonectria</taxon>
    </lineage>
</organism>
<proteinExistence type="predicted"/>
<sequence length="189" mass="20485">MPPWVFSPLRTSLMTIPGAASAPLRAAGQLSPDRSGIRPPVRGLQTPRHTLPLPERPGIPLADADATDEAVRLGSITSVGQLPPEAILLTTGPSPRLRPSLAVFGHIHVSYGREDVVLDGVQRLREEVLTGWTGWDGVFGMALLVLWVKVKRLFRILKAEEERATVFVNAAMVGGPENELRNDPVVVKL</sequence>
<protein>
    <submittedName>
        <fullName evidence="2">Uncharacterized protein</fullName>
    </submittedName>
</protein>
<dbReference type="EMBL" id="JAGMUU010000045">
    <property type="protein sequence ID" value="KAH7113655.1"/>
    <property type="molecule type" value="Genomic_DNA"/>
</dbReference>
<feature type="region of interest" description="Disordered" evidence="1">
    <location>
        <begin position="25"/>
        <end position="56"/>
    </location>
</feature>
<name>A0A9P9D4X0_9HYPO</name>
<accession>A0A9P9D4X0</accession>
<comment type="caution">
    <text evidence="2">The sequence shown here is derived from an EMBL/GenBank/DDBJ whole genome shotgun (WGS) entry which is preliminary data.</text>
</comment>
<evidence type="ECO:0000313" key="3">
    <source>
        <dbReference type="Proteomes" id="UP000717696"/>
    </source>
</evidence>
<evidence type="ECO:0000313" key="2">
    <source>
        <dbReference type="EMBL" id="KAH7113655.1"/>
    </source>
</evidence>
<keyword evidence="3" id="KW-1185">Reference proteome</keyword>
<gene>
    <name evidence="2" type="ORF">B0J13DRAFT_656892</name>
</gene>
<evidence type="ECO:0000256" key="1">
    <source>
        <dbReference type="SAM" id="MobiDB-lite"/>
    </source>
</evidence>
<dbReference type="AlphaFoldDB" id="A0A9P9D4X0"/>
<dbReference type="OrthoDB" id="630188at2759"/>